<dbReference type="Gene3D" id="3.20.20.80">
    <property type="entry name" value="Glycosidases"/>
    <property type="match status" value="1"/>
</dbReference>
<dbReference type="GO" id="GO:0005576">
    <property type="term" value="C:extracellular region"/>
    <property type="evidence" value="ECO:0007669"/>
    <property type="project" value="TreeGrafter"/>
</dbReference>
<dbReference type="RefSeq" id="WP_184651120.1">
    <property type="nucleotide sequence ID" value="NZ_JACHFR010000001.1"/>
</dbReference>
<keyword evidence="5 7" id="KW-0326">Glycosidase</keyword>
<feature type="domain" description="Glycoside hydrolase family 5" evidence="9">
    <location>
        <begin position="69"/>
        <end position="348"/>
    </location>
</feature>
<dbReference type="KEGG" id="trc:DYE49_09050"/>
<dbReference type="GO" id="GO:0008422">
    <property type="term" value="F:beta-glucosidase activity"/>
    <property type="evidence" value="ECO:0007669"/>
    <property type="project" value="TreeGrafter"/>
</dbReference>
<evidence type="ECO:0000256" key="7">
    <source>
        <dbReference type="RuleBase" id="RU361153"/>
    </source>
</evidence>
<evidence type="ECO:0000256" key="3">
    <source>
        <dbReference type="ARBA" id="ARBA00023001"/>
    </source>
</evidence>
<evidence type="ECO:0000256" key="5">
    <source>
        <dbReference type="ARBA" id="ARBA00023295"/>
    </source>
</evidence>
<sequence>MIKETGIRCYGNSMIKCRFLFFMVTAVCFAGCASVKSFPAETAEVMGDGINIGNTLDVITDKDGNGTDETGWGNPVITRDYIKFLKASGFKTIRLPVTWAEHMSLSDDYVIEEKWMSRVSEVVDWIIQEKMYVIINLHHDGGSSRTSWIQNKDVPFEQRLDRYKKVWMQIADNFGDVNHNLIFEAMNEVGFDGWSDESYVQLNAMNQAFVDVVRSSGRKNSDRKLMISGYWTDIDASCDSRFKMPSDTAADRLMLSVHYYTPSSFTISMDKENQWWYSDTWGNDSDFAELKSKFEKLKLNYIDKGIPVVIGEYGCIDTKDFSSTVLWLKSVRKICHEFSVVPVLWENGKYVNRKFPFGFRSIYAEMLK</sequence>
<dbReference type="PANTHER" id="PTHR31297:SF41">
    <property type="entry name" value="ENDOGLUCANASE, PUTATIVE (AFU_ORTHOLOGUE AFUA_5G01830)-RELATED"/>
    <property type="match status" value="1"/>
</dbReference>
<dbReference type="PANTHER" id="PTHR31297">
    <property type="entry name" value="GLUCAN ENDO-1,6-BETA-GLUCOSIDASE B"/>
    <property type="match status" value="1"/>
</dbReference>
<proteinExistence type="inferred from homology"/>
<dbReference type="Proteomes" id="UP000578697">
    <property type="component" value="Unassembled WGS sequence"/>
</dbReference>
<feature type="signal peptide" evidence="8">
    <location>
        <begin position="1"/>
        <end position="30"/>
    </location>
</feature>
<dbReference type="AlphaFoldDB" id="A0A840SBW8"/>
<dbReference type="Pfam" id="PF00150">
    <property type="entry name" value="Cellulase"/>
    <property type="match status" value="1"/>
</dbReference>
<feature type="chain" id="PRO_5033643951" evidence="8">
    <location>
        <begin position="31"/>
        <end position="368"/>
    </location>
</feature>
<gene>
    <name evidence="11" type="ORF">DYE49_09050</name>
    <name evidence="10" type="ORF">HNP77_000012</name>
</gene>
<dbReference type="InterPro" id="IPR001547">
    <property type="entry name" value="Glyco_hydro_5"/>
</dbReference>
<evidence type="ECO:0000313" key="10">
    <source>
        <dbReference type="EMBL" id="MBB5217668.1"/>
    </source>
</evidence>
<comment type="similarity">
    <text evidence="1 7">Belongs to the glycosyl hydrolase 5 (cellulase A) family.</text>
</comment>
<keyword evidence="8" id="KW-0732">Signal</keyword>
<evidence type="ECO:0000313" key="11">
    <source>
        <dbReference type="EMBL" id="QOS40598.1"/>
    </source>
</evidence>
<dbReference type="GO" id="GO:0008810">
    <property type="term" value="F:cellulase activity"/>
    <property type="evidence" value="ECO:0007669"/>
    <property type="project" value="UniProtKB-EC"/>
</dbReference>
<protein>
    <submittedName>
        <fullName evidence="10">Endoglucanase</fullName>
        <ecNumber evidence="10">3.2.1.4</ecNumber>
    </submittedName>
    <submittedName>
        <fullName evidence="11">Glycoside hydrolase family 5 protein</fullName>
    </submittedName>
</protein>
<name>A0A840SBW8_9SPIR</name>
<accession>A0A840SBW8</accession>
<dbReference type="GO" id="GO:0009986">
    <property type="term" value="C:cell surface"/>
    <property type="evidence" value="ECO:0007669"/>
    <property type="project" value="TreeGrafter"/>
</dbReference>
<evidence type="ECO:0000256" key="1">
    <source>
        <dbReference type="ARBA" id="ARBA00005641"/>
    </source>
</evidence>
<keyword evidence="12" id="KW-1185">Reference proteome</keyword>
<keyword evidence="2 7" id="KW-0378">Hydrolase</keyword>
<evidence type="ECO:0000313" key="13">
    <source>
        <dbReference type="Proteomes" id="UP000593591"/>
    </source>
</evidence>
<dbReference type="GO" id="GO:0030245">
    <property type="term" value="P:cellulose catabolic process"/>
    <property type="evidence" value="ECO:0007669"/>
    <property type="project" value="UniProtKB-KW"/>
</dbReference>
<evidence type="ECO:0000256" key="8">
    <source>
        <dbReference type="SAM" id="SignalP"/>
    </source>
</evidence>
<dbReference type="EMBL" id="CP031517">
    <property type="protein sequence ID" value="QOS40598.1"/>
    <property type="molecule type" value="Genomic_DNA"/>
</dbReference>
<reference evidence="11 13" key="1">
    <citation type="submission" date="2018-08" db="EMBL/GenBank/DDBJ databases">
        <title>The first complete genome of Treponema rectale (CHPAT), a commensal spirochete of the bovine rectum.</title>
        <authorList>
            <person name="Staton G.J."/>
            <person name="Clegg S.R."/>
            <person name="Carter S.D."/>
            <person name="Radford A.D."/>
            <person name="Darby A."/>
            <person name="Hall N."/>
            <person name="Birtles R.J."/>
            <person name="Evans N.J."/>
        </authorList>
    </citation>
    <scope>NUCLEOTIDE SEQUENCE [LARGE SCALE GENOMIC DNA]</scope>
    <source>
        <strain evidence="11 13">CHPA</strain>
    </source>
</reference>
<dbReference type="EMBL" id="JACHFR010000001">
    <property type="protein sequence ID" value="MBB5217668.1"/>
    <property type="molecule type" value="Genomic_DNA"/>
</dbReference>
<dbReference type="InterPro" id="IPR017853">
    <property type="entry name" value="GH"/>
</dbReference>
<keyword evidence="3" id="KW-0136">Cellulose degradation</keyword>
<dbReference type="Proteomes" id="UP000593591">
    <property type="component" value="Chromosome"/>
</dbReference>
<reference evidence="10 12" key="2">
    <citation type="submission" date="2020-08" db="EMBL/GenBank/DDBJ databases">
        <title>Genomic Encyclopedia of Type Strains, Phase IV (KMG-IV): sequencing the most valuable type-strain genomes for metagenomic binning, comparative biology and taxonomic classification.</title>
        <authorList>
            <person name="Goeker M."/>
        </authorList>
    </citation>
    <scope>NUCLEOTIDE SEQUENCE [LARGE SCALE GENOMIC DNA]</scope>
    <source>
        <strain evidence="10 12">DSM 103679</strain>
    </source>
</reference>
<evidence type="ECO:0000313" key="12">
    <source>
        <dbReference type="Proteomes" id="UP000578697"/>
    </source>
</evidence>
<keyword evidence="4" id="KW-0119">Carbohydrate metabolism</keyword>
<evidence type="ECO:0000256" key="2">
    <source>
        <dbReference type="ARBA" id="ARBA00022801"/>
    </source>
</evidence>
<organism evidence="10 12">
    <name type="scientific">Treponema rectale</name>
    <dbReference type="NCBI Taxonomy" id="744512"/>
    <lineage>
        <taxon>Bacteria</taxon>
        <taxon>Pseudomonadati</taxon>
        <taxon>Spirochaetota</taxon>
        <taxon>Spirochaetia</taxon>
        <taxon>Spirochaetales</taxon>
        <taxon>Treponemataceae</taxon>
        <taxon>Treponema</taxon>
    </lineage>
</organism>
<evidence type="ECO:0000256" key="6">
    <source>
        <dbReference type="ARBA" id="ARBA00023326"/>
    </source>
</evidence>
<dbReference type="SUPFAM" id="SSF51445">
    <property type="entry name" value="(Trans)glycosidases"/>
    <property type="match status" value="1"/>
</dbReference>
<evidence type="ECO:0000259" key="9">
    <source>
        <dbReference type="Pfam" id="PF00150"/>
    </source>
</evidence>
<dbReference type="EC" id="3.2.1.4" evidence="10"/>
<keyword evidence="6" id="KW-0624">Polysaccharide degradation</keyword>
<dbReference type="InterPro" id="IPR050386">
    <property type="entry name" value="Glycosyl_hydrolase_5"/>
</dbReference>
<evidence type="ECO:0000256" key="4">
    <source>
        <dbReference type="ARBA" id="ARBA00023277"/>
    </source>
</evidence>